<evidence type="ECO:0000256" key="2">
    <source>
        <dbReference type="SAM" id="MobiDB-lite"/>
    </source>
</evidence>
<evidence type="ECO:0000313" key="4">
    <source>
        <dbReference type="Proteomes" id="UP001165085"/>
    </source>
</evidence>
<sequence length="535" mass="58508">MAAREKVGTGRWNYAYHPPKVAKSEQPPIPEPQFRVGPPGVSSGISFRNLPDASLMAIRQICTHYEKKCSGKYSTNSLASRYVFQMSREIMAQLQAMSHNAGGAGQKVRDLESILEEWNDNFGRDATEGFQGVFNIVPMTPTALKNTLVAQRKRVKELEGQLQEVQKKAEAEKEDVINDMEAHVGSARLQAEDDRERHQQVLIDMKRRCEEDVKIAQRQAKEAREEAKRALEFDRKRAEGTVKSEVKKEREAREAAEEELADVKDRLGREYASKLRHLEIKVKAAEDQKRLAVDRATDKLKRIHAAELSSAVREAAMHAGQAAMNQAGGVHPGSSAAASKARVERRDSRMAGGGADILKAEEERVLAPLTGEEISRGKEVDTVVLTGEGGGGGGGQGGEEGAGGVQVGGSGAAASGSGIAIVSGQGMGVVARFDDSAAKLLRLKLKHSTEEAVWLRNRVSDLEVMVKTMKVAMDGSLEEGAGEQEFGGWRQVVSVQYPWLRDRKREDPARYSYLDKKNQTFLKGIGAPNLGGRLD</sequence>
<feature type="region of interest" description="Disordered" evidence="2">
    <location>
        <begin position="387"/>
        <end position="406"/>
    </location>
</feature>
<name>A0A9W7BFX0_9STRA</name>
<organism evidence="3 4">
    <name type="scientific">Triparma strigata</name>
    <dbReference type="NCBI Taxonomy" id="1606541"/>
    <lineage>
        <taxon>Eukaryota</taxon>
        <taxon>Sar</taxon>
        <taxon>Stramenopiles</taxon>
        <taxon>Ochrophyta</taxon>
        <taxon>Bolidophyceae</taxon>
        <taxon>Parmales</taxon>
        <taxon>Triparmaceae</taxon>
        <taxon>Triparma</taxon>
    </lineage>
</organism>
<evidence type="ECO:0000256" key="1">
    <source>
        <dbReference type="SAM" id="Coils"/>
    </source>
</evidence>
<protein>
    <submittedName>
        <fullName evidence="3">Uncharacterized protein</fullName>
    </submittedName>
</protein>
<keyword evidence="1" id="KW-0175">Coiled coil</keyword>
<dbReference type="EMBL" id="BRXY01000324">
    <property type="protein sequence ID" value="GMH87180.1"/>
    <property type="molecule type" value="Genomic_DNA"/>
</dbReference>
<dbReference type="AlphaFoldDB" id="A0A9W7BFX0"/>
<dbReference type="OrthoDB" id="194911at2759"/>
<feature type="coiled-coil region" evidence="1">
    <location>
        <begin position="148"/>
        <end position="175"/>
    </location>
</feature>
<reference evidence="4" key="1">
    <citation type="journal article" date="2023" name="Commun. Biol.">
        <title>Genome analysis of Parmales, the sister group of diatoms, reveals the evolutionary specialization of diatoms from phago-mixotrophs to photoautotrophs.</title>
        <authorList>
            <person name="Ban H."/>
            <person name="Sato S."/>
            <person name="Yoshikawa S."/>
            <person name="Yamada K."/>
            <person name="Nakamura Y."/>
            <person name="Ichinomiya M."/>
            <person name="Sato N."/>
            <person name="Blanc-Mathieu R."/>
            <person name="Endo H."/>
            <person name="Kuwata A."/>
            <person name="Ogata H."/>
        </authorList>
    </citation>
    <scope>NUCLEOTIDE SEQUENCE [LARGE SCALE GENOMIC DNA]</scope>
    <source>
        <strain evidence="4">NIES 3701</strain>
    </source>
</reference>
<keyword evidence="4" id="KW-1185">Reference proteome</keyword>
<accession>A0A9W7BFX0</accession>
<proteinExistence type="predicted"/>
<comment type="caution">
    <text evidence="3">The sequence shown here is derived from an EMBL/GenBank/DDBJ whole genome shotgun (WGS) entry which is preliminary data.</text>
</comment>
<feature type="coiled-coil region" evidence="1">
    <location>
        <begin position="206"/>
        <end position="295"/>
    </location>
</feature>
<gene>
    <name evidence="3" type="ORF">TrST_g6229</name>
</gene>
<dbReference type="Proteomes" id="UP001165085">
    <property type="component" value="Unassembled WGS sequence"/>
</dbReference>
<evidence type="ECO:0000313" key="3">
    <source>
        <dbReference type="EMBL" id="GMH87180.1"/>
    </source>
</evidence>